<evidence type="ECO:0000256" key="6">
    <source>
        <dbReference type="PROSITE-ProRule" id="PRU10086"/>
    </source>
</evidence>
<keyword evidence="3" id="KW-0378">Hydrolase</keyword>
<feature type="active site" evidence="6">
    <location>
        <position position="118"/>
    </location>
</feature>
<comment type="similarity">
    <text evidence="1 7">Belongs to the peptidase S14 family.</text>
</comment>
<dbReference type="GO" id="GO:0004252">
    <property type="term" value="F:serine-type endopeptidase activity"/>
    <property type="evidence" value="ECO:0007669"/>
    <property type="project" value="UniProtKB-EC"/>
</dbReference>
<dbReference type="Proteomes" id="UP000265562">
    <property type="component" value="Chromosome"/>
</dbReference>
<reference evidence="8 9" key="1">
    <citation type="submission" date="2018-09" db="EMBL/GenBank/DDBJ databases">
        <title>Genome sequencing of Lachnoanaerobaculum umeaense DSM 23576.</title>
        <authorList>
            <person name="Kook J.-K."/>
            <person name="Park S.-N."/>
            <person name="Lim Y.K."/>
        </authorList>
    </citation>
    <scope>NUCLEOTIDE SEQUENCE [LARGE SCALE GENOMIC DNA]</scope>
    <source>
        <strain evidence="9">DSM 23576 \ CCUG 58757</strain>
    </source>
</reference>
<dbReference type="InterPro" id="IPR029045">
    <property type="entry name" value="ClpP/crotonase-like_dom_sf"/>
</dbReference>
<dbReference type="PROSITE" id="PS00382">
    <property type="entry name" value="CLP_PROTEASE_HIS"/>
    <property type="match status" value="1"/>
</dbReference>
<evidence type="ECO:0000256" key="3">
    <source>
        <dbReference type="ARBA" id="ARBA00022801"/>
    </source>
</evidence>
<evidence type="ECO:0000256" key="2">
    <source>
        <dbReference type="ARBA" id="ARBA00022670"/>
    </source>
</evidence>
<dbReference type="Gene3D" id="3.90.226.10">
    <property type="entry name" value="2-enoyl-CoA Hydratase, Chain A, domain 1"/>
    <property type="match status" value="1"/>
</dbReference>
<dbReference type="CDD" id="cd07017">
    <property type="entry name" value="S14_ClpP_2"/>
    <property type="match status" value="1"/>
</dbReference>
<dbReference type="KEGG" id="lua:D4A81_01330"/>
<protein>
    <recommendedName>
        <fullName evidence="7">ATP-dependent Clp protease proteolytic subunit</fullName>
    </recommendedName>
</protein>
<dbReference type="Pfam" id="PF00574">
    <property type="entry name" value="CLP_protease"/>
    <property type="match status" value="1"/>
</dbReference>
<name>A0A385PXN8_9FIRM</name>
<sequence>MSFTTLLKTNCGISQVSLETRFFDKRCININGDITDILALDFTDKILELNLESDQPITILINSLGGEINSGLLMYDAIVGSKAPIRMICRGRAYSMGAILFACANERYMLPNSELMLHQPILGGNVAGNASSIKSISDSMLETKRKLNGLLSKHTGKTEEEIDIATSFDHYFLPDEAIGFNLCDKVIDFAKIIDLIKEEEW</sequence>
<keyword evidence="4" id="KW-0720">Serine protease</keyword>
<dbReference type="RefSeq" id="WP_111523858.1">
    <property type="nucleotide sequence ID" value="NZ_CP032364.1"/>
</dbReference>
<organism evidence="8 9">
    <name type="scientific">Lachnoanaerobaculum umeaense</name>
    <dbReference type="NCBI Taxonomy" id="617123"/>
    <lineage>
        <taxon>Bacteria</taxon>
        <taxon>Bacillati</taxon>
        <taxon>Bacillota</taxon>
        <taxon>Clostridia</taxon>
        <taxon>Lachnospirales</taxon>
        <taxon>Lachnospiraceae</taxon>
        <taxon>Lachnoanaerobaculum</taxon>
    </lineage>
</organism>
<dbReference type="OrthoDB" id="1665128at2"/>
<dbReference type="GO" id="GO:0051117">
    <property type="term" value="F:ATPase binding"/>
    <property type="evidence" value="ECO:0007669"/>
    <property type="project" value="TreeGrafter"/>
</dbReference>
<dbReference type="GO" id="GO:0006515">
    <property type="term" value="P:protein quality control for misfolded or incompletely synthesized proteins"/>
    <property type="evidence" value="ECO:0007669"/>
    <property type="project" value="TreeGrafter"/>
</dbReference>
<evidence type="ECO:0000313" key="9">
    <source>
        <dbReference type="Proteomes" id="UP000265562"/>
    </source>
</evidence>
<evidence type="ECO:0000256" key="7">
    <source>
        <dbReference type="RuleBase" id="RU003567"/>
    </source>
</evidence>
<dbReference type="InterPro" id="IPR001907">
    <property type="entry name" value="ClpP"/>
</dbReference>
<dbReference type="PANTHER" id="PTHR10381:SF11">
    <property type="entry name" value="ATP-DEPENDENT CLP PROTEASE PROTEOLYTIC SUBUNIT, MITOCHONDRIAL"/>
    <property type="match status" value="1"/>
</dbReference>
<dbReference type="GO" id="GO:0004176">
    <property type="term" value="F:ATP-dependent peptidase activity"/>
    <property type="evidence" value="ECO:0007669"/>
    <property type="project" value="InterPro"/>
</dbReference>
<gene>
    <name evidence="8" type="ORF">D4A81_01330</name>
</gene>
<keyword evidence="2 8" id="KW-0645">Protease</keyword>
<accession>A0A385PXN8</accession>
<dbReference type="InterPro" id="IPR023562">
    <property type="entry name" value="ClpP/TepA"/>
</dbReference>
<dbReference type="AlphaFoldDB" id="A0A385PXN8"/>
<keyword evidence="9" id="KW-1185">Reference proteome</keyword>
<comment type="catalytic activity">
    <reaction evidence="5 6">
        <text>Hydrolysis of proteins to small peptides in the presence of ATP and magnesium. alpha-casein is the usual test substrate. In the absence of ATP, only oligopeptides shorter than five residues are hydrolyzed (such as succinyl-Leu-Tyr-|-NHMec, and Leu-Tyr-Leu-|-Tyr-Trp, in which cleavage of the -Tyr-|-Leu- and -Tyr-|-Trp bonds also occurs).</text>
        <dbReference type="EC" id="3.4.21.92"/>
    </reaction>
</comment>
<evidence type="ECO:0000256" key="1">
    <source>
        <dbReference type="ARBA" id="ARBA00007039"/>
    </source>
</evidence>
<evidence type="ECO:0000256" key="4">
    <source>
        <dbReference type="ARBA" id="ARBA00022825"/>
    </source>
</evidence>
<dbReference type="PANTHER" id="PTHR10381">
    <property type="entry name" value="ATP-DEPENDENT CLP PROTEASE PROTEOLYTIC SUBUNIT"/>
    <property type="match status" value="1"/>
</dbReference>
<dbReference type="PRINTS" id="PR00127">
    <property type="entry name" value="CLPPROTEASEP"/>
</dbReference>
<dbReference type="EMBL" id="CP032364">
    <property type="protein sequence ID" value="AYA98685.1"/>
    <property type="molecule type" value="Genomic_DNA"/>
</dbReference>
<evidence type="ECO:0000256" key="5">
    <source>
        <dbReference type="ARBA" id="ARBA00034021"/>
    </source>
</evidence>
<dbReference type="InterPro" id="IPR033135">
    <property type="entry name" value="ClpP_His_AS"/>
</dbReference>
<evidence type="ECO:0000313" key="8">
    <source>
        <dbReference type="EMBL" id="AYA98685.1"/>
    </source>
</evidence>
<proteinExistence type="inferred from homology"/>
<dbReference type="GO" id="GO:0009368">
    <property type="term" value="C:endopeptidase Clp complex"/>
    <property type="evidence" value="ECO:0007669"/>
    <property type="project" value="TreeGrafter"/>
</dbReference>
<dbReference type="SUPFAM" id="SSF52096">
    <property type="entry name" value="ClpP/crotonase"/>
    <property type="match status" value="1"/>
</dbReference>